<dbReference type="WBParaSite" id="ES5_v2.g10912.t1">
    <property type="protein sequence ID" value="ES5_v2.g10912.t1"/>
    <property type="gene ID" value="ES5_v2.g10912"/>
</dbReference>
<organism evidence="1 2">
    <name type="scientific">Panagrolaimus sp. ES5</name>
    <dbReference type="NCBI Taxonomy" id="591445"/>
    <lineage>
        <taxon>Eukaryota</taxon>
        <taxon>Metazoa</taxon>
        <taxon>Ecdysozoa</taxon>
        <taxon>Nematoda</taxon>
        <taxon>Chromadorea</taxon>
        <taxon>Rhabditida</taxon>
        <taxon>Tylenchina</taxon>
        <taxon>Panagrolaimomorpha</taxon>
        <taxon>Panagrolaimoidea</taxon>
        <taxon>Panagrolaimidae</taxon>
        <taxon>Panagrolaimus</taxon>
    </lineage>
</organism>
<dbReference type="Proteomes" id="UP000887579">
    <property type="component" value="Unplaced"/>
</dbReference>
<sequence>MLTLIEENAKPMSVLCIPISLEPGQTQNRTLSFVANVAGELPFPRISIECNNELDAVINSYAIKALPKAVLVLVSFLLYL</sequence>
<proteinExistence type="predicted"/>
<evidence type="ECO:0000313" key="1">
    <source>
        <dbReference type="Proteomes" id="UP000887579"/>
    </source>
</evidence>
<evidence type="ECO:0000313" key="2">
    <source>
        <dbReference type="WBParaSite" id="ES5_v2.g10912.t1"/>
    </source>
</evidence>
<name>A0AC34F1X3_9BILA</name>
<accession>A0AC34F1X3</accession>
<protein>
    <submittedName>
        <fullName evidence="2">Uncharacterized protein</fullName>
    </submittedName>
</protein>
<reference evidence="2" key="1">
    <citation type="submission" date="2022-11" db="UniProtKB">
        <authorList>
            <consortium name="WormBaseParasite"/>
        </authorList>
    </citation>
    <scope>IDENTIFICATION</scope>
</reference>